<dbReference type="Pfam" id="PF07298">
    <property type="entry name" value="NnrU"/>
    <property type="match status" value="1"/>
</dbReference>
<name>A0A1E3H5Y9_9HYPH</name>
<keyword evidence="8" id="KW-1185">Reference proteome</keyword>
<feature type="domain" description="NnrU" evidence="6">
    <location>
        <begin position="3"/>
        <end position="187"/>
    </location>
</feature>
<organism evidence="7 8">
    <name type="scientific">Methylobrevis pamukkalensis</name>
    <dbReference type="NCBI Taxonomy" id="1439726"/>
    <lineage>
        <taxon>Bacteria</taxon>
        <taxon>Pseudomonadati</taxon>
        <taxon>Pseudomonadota</taxon>
        <taxon>Alphaproteobacteria</taxon>
        <taxon>Hyphomicrobiales</taxon>
        <taxon>Pleomorphomonadaceae</taxon>
        <taxon>Methylobrevis</taxon>
    </lineage>
</organism>
<evidence type="ECO:0000256" key="5">
    <source>
        <dbReference type="SAM" id="Phobius"/>
    </source>
</evidence>
<feature type="transmembrane region" description="Helical" evidence="5">
    <location>
        <begin position="40"/>
        <end position="59"/>
    </location>
</feature>
<reference evidence="7 8" key="1">
    <citation type="submission" date="2016-07" db="EMBL/GenBank/DDBJ databases">
        <title>Draft Genome Sequence of Methylobrevis pamukkalensis PK2.</title>
        <authorList>
            <person name="Vasilenko O.V."/>
            <person name="Doronina N.V."/>
            <person name="Shmareva M.N."/>
            <person name="Tarlachkov S.V."/>
            <person name="Mustakhimov I."/>
            <person name="Trotsenko Y.A."/>
        </authorList>
    </citation>
    <scope>NUCLEOTIDE SEQUENCE [LARGE SCALE GENOMIC DNA]</scope>
    <source>
        <strain evidence="7 8">PK2</strain>
    </source>
</reference>
<evidence type="ECO:0000256" key="2">
    <source>
        <dbReference type="ARBA" id="ARBA00022692"/>
    </source>
</evidence>
<comment type="caution">
    <text evidence="7">The sequence shown here is derived from an EMBL/GenBank/DDBJ whole genome shotgun (WGS) entry which is preliminary data.</text>
</comment>
<feature type="transmembrane region" description="Helical" evidence="5">
    <location>
        <begin position="160"/>
        <end position="179"/>
    </location>
</feature>
<dbReference type="InterPro" id="IPR009915">
    <property type="entry name" value="NnrU_dom"/>
</dbReference>
<dbReference type="PATRIC" id="fig|1439726.3.peg.933"/>
<evidence type="ECO:0000256" key="3">
    <source>
        <dbReference type="ARBA" id="ARBA00022989"/>
    </source>
</evidence>
<proteinExistence type="predicted"/>
<keyword evidence="3 5" id="KW-1133">Transmembrane helix</keyword>
<evidence type="ECO:0000256" key="4">
    <source>
        <dbReference type="ARBA" id="ARBA00023136"/>
    </source>
</evidence>
<protein>
    <submittedName>
        <fullName evidence="7">NnrU protein</fullName>
    </submittedName>
</protein>
<evidence type="ECO:0000313" key="8">
    <source>
        <dbReference type="Proteomes" id="UP000094622"/>
    </source>
</evidence>
<keyword evidence="2 5" id="KW-0812">Transmembrane</keyword>
<comment type="subcellular location">
    <subcellularLocation>
        <location evidence="1">Membrane</location>
        <topology evidence="1">Multi-pass membrane protein</topology>
    </subcellularLocation>
</comment>
<evidence type="ECO:0000256" key="1">
    <source>
        <dbReference type="ARBA" id="ARBA00004141"/>
    </source>
</evidence>
<feature type="transmembrane region" description="Helical" evidence="5">
    <location>
        <begin position="71"/>
        <end position="92"/>
    </location>
</feature>
<dbReference type="AlphaFoldDB" id="A0A1E3H5Y9"/>
<feature type="transmembrane region" description="Helical" evidence="5">
    <location>
        <begin position="112"/>
        <end position="139"/>
    </location>
</feature>
<dbReference type="RefSeq" id="WP_069305956.1">
    <property type="nucleotide sequence ID" value="NZ_MCRJ01000014.1"/>
</dbReference>
<dbReference type="GO" id="GO:0016020">
    <property type="term" value="C:membrane"/>
    <property type="evidence" value="ECO:0007669"/>
    <property type="project" value="UniProtKB-SubCell"/>
</dbReference>
<sequence length="189" mass="20576">MLVLILGLVLFLGFHSVRIFAPGWRDGMVARLGAGPWRGLYSLVSIVGVVLIVWGYGLSRQDPIVVYDPPMALRHLTMLLVLIAFICFAVSLMPAGKLKPKLKHPMLAAVKIWAFGHLLVNGDLASILLFGSFLAWAVVDRISLKRRPGVVIPAPGPVRNDLIAAAVGVVAYLLFVWQLHTLLIGVPVM</sequence>
<dbReference type="Proteomes" id="UP000094622">
    <property type="component" value="Unassembled WGS sequence"/>
</dbReference>
<evidence type="ECO:0000259" key="6">
    <source>
        <dbReference type="Pfam" id="PF07298"/>
    </source>
</evidence>
<keyword evidence="4 5" id="KW-0472">Membrane</keyword>
<gene>
    <name evidence="7" type="ORF">A6302_00891</name>
</gene>
<evidence type="ECO:0000313" key="7">
    <source>
        <dbReference type="EMBL" id="ODN71749.1"/>
    </source>
</evidence>
<dbReference type="OrthoDB" id="5293641at2"/>
<dbReference type="EMBL" id="MCRJ01000014">
    <property type="protein sequence ID" value="ODN71749.1"/>
    <property type="molecule type" value="Genomic_DNA"/>
</dbReference>
<accession>A0A1E3H5Y9</accession>